<reference evidence="1 2" key="1">
    <citation type="journal article" date="2024" name="BMC Biol.">
        <title>Comparative genomics of Ascetosporea gives new insight into the evolutionary basis for animal parasitism in Rhizaria.</title>
        <authorList>
            <person name="Hiltunen Thoren M."/>
            <person name="Onut-Brannstrom I."/>
            <person name="Alfjorden A."/>
            <person name="Peckova H."/>
            <person name="Swords F."/>
            <person name="Hooper C."/>
            <person name="Holzer A.S."/>
            <person name="Bass D."/>
            <person name="Burki F."/>
        </authorList>
    </citation>
    <scope>NUCLEOTIDE SEQUENCE [LARGE SCALE GENOMIC DNA]</scope>
    <source>
        <strain evidence="1">20-A016</strain>
    </source>
</reference>
<name>A0ABV2AG02_9EUKA</name>
<accession>A0ABV2AG02</accession>
<proteinExistence type="predicted"/>
<keyword evidence="2" id="KW-1185">Reference proteome</keyword>
<dbReference type="EMBL" id="JBDODL010000039">
    <property type="protein sequence ID" value="MES1918308.1"/>
    <property type="molecule type" value="Genomic_DNA"/>
</dbReference>
<evidence type="ECO:0000313" key="2">
    <source>
        <dbReference type="Proteomes" id="UP001439008"/>
    </source>
</evidence>
<protein>
    <submittedName>
        <fullName evidence="1">Uncharacterized protein</fullName>
    </submittedName>
</protein>
<sequence>MFGKKKRKEEIAICSKGHILKKRPFDYLKEKHKSSANKCHLCGEESLEDQVGGYYFDEGCTIGLCSNCFNAMPIKKADTNAKNKRMLCGMSGADNFVCPSGHPTTFVMGSFSKEKNCCDVCSNSLLSEERRKPHFFCQKCAYKICLKCAVAENV</sequence>
<dbReference type="Proteomes" id="UP001439008">
    <property type="component" value="Unassembled WGS sequence"/>
</dbReference>
<gene>
    <name evidence="1" type="ORF">MHBO_000295</name>
</gene>
<organism evidence="1 2">
    <name type="scientific">Bonamia ostreae</name>
    <dbReference type="NCBI Taxonomy" id="126728"/>
    <lineage>
        <taxon>Eukaryota</taxon>
        <taxon>Sar</taxon>
        <taxon>Rhizaria</taxon>
        <taxon>Endomyxa</taxon>
        <taxon>Ascetosporea</taxon>
        <taxon>Haplosporida</taxon>
        <taxon>Bonamia</taxon>
    </lineage>
</organism>
<evidence type="ECO:0000313" key="1">
    <source>
        <dbReference type="EMBL" id="MES1918308.1"/>
    </source>
</evidence>
<comment type="caution">
    <text evidence="1">The sequence shown here is derived from an EMBL/GenBank/DDBJ whole genome shotgun (WGS) entry which is preliminary data.</text>
</comment>